<dbReference type="GeneID" id="94826032"/>
<comment type="caution">
    <text evidence="1">The sequence shown here is derived from an EMBL/GenBank/DDBJ whole genome shotgun (WGS) entry which is preliminary data.</text>
</comment>
<evidence type="ECO:0008006" key="3">
    <source>
        <dbReference type="Google" id="ProtNLM"/>
    </source>
</evidence>
<dbReference type="VEuPathDB" id="TrichDB:TRFO_03490"/>
<protein>
    <recommendedName>
        <fullName evidence="3">DUF3447 domain-containing protein</fullName>
    </recommendedName>
</protein>
<dbReference type="EMBL" id="MLAK01000549">
    <property type="protein sequence ID" value="OHT13064.1"/>
    <property type="molecule type" value="Genomic_DNA"/>
</dbReference>
<dbReference type="OrthoDB" id="10682083at2759"/>
<dbReference type="PANTHER" id="PTHR24159:SF5">
    <property type="entry name" value="ANK_REP_REGION DOMAIN-CONTAINING PROTEIN"/>
    <property type="match status" value="1"/>
</dbReference>
<dbReference type="Proteomes" id="UP000179807">
    <property type="component" value="Unassembled WGS sequence"/>
</dbReference>
<sequence length="487" mass="56945">MADFPSFEEISHQAEQLEELQDMLSDPDDVSSSRVCEFIKNSFLINDLRTLAEELVDLFVIRPDKESYIIRIIKKLIKKSKSVSELSNLKHAILNIFYPKHASSRPVAILRSMLDAKIFKSTEIIDVVLEQTLDYIDFLMFAPEIFSCSKDMFEQFKKEFSKQINQVYNIDALFEDDFSFLKECYKYKSVPNSPQFCIMKDDIDLFQSCYASKNEFNINKKLVWSPFGFFNGKCFDKKSNEVSLISYAANFGSIKIFKFLYLNMSKEELIRKKNTILMHCATVGNNPEIIHILEHANLPFNKAIKTAIYFRREELYEWFTTVKLGRKKVEKPDFIMKTAISCIRSNNMKFLSYVLDYSKSLERDKQYQCLRYAVQYNRMFMTRFLVSHALNEFKKLKIIPQNDQPSLLCYAVMQNDIDMVKFVISFDSKNKNHPPNVQGKKYPRAFDIAVKHDPSKKGTLCKFLKKHKCYQTDNMVAPIDNAGCIIM</sequence>
<dbReference type="Gene3D" id="1.25.40.20">
    <property type="entry name" value="Ankyrin repeat-containing domain"/>
    <property type="match status" value="1"/>
</dbReference>
<dbReference type="InterPro" id="IPR002110">
    <property type="entry name" value="Ankyrin_rpt"/>
</dbReference>
<dbReference type="AlphaFoldDB" id="A0A1J4KQ79"/>
<reference evidence="1" key="1">
    <citation type="submission" date="2016-10" db="EMBL/GenBank/DDBJ databases">
        <authorList>
            <person name="Benchimol M."/>
            <person name="Almeida L.G."/>
            <person name="Vasconcelos A.T."/>
            <person name="Perreira-Neves A."/>
            <person name="Rosa I.A."/>
            <person name="Tasca T."/>
            <person name="Bogo M.R."/>
            <person name="de Souza W."/>
        </authorList>
    </citation>
    <scope>NUCLEOTIDE SEQUENCE [LARGE SCALE GENOMIC DNA]</scope>
    <source>
        <strain evidence="1">K</strain>
    </source>
</reference>
<name>A0A1J4KQ79_9EUKA</name>
<dbReference type="RefSeq" id="XP_068366200.1">
    <property type="nucleotide sequence ID" value="XM_068491328.1"/>
</dbReference>
<evidence type="ECO:0000313" key="2">
    <source>
        <dbReference type="Proteomes" id="UP000179807"/>
    </source>
</evidence>
<dbReference type="PANTHER" id="PTHR24159">
    <property type="match status" value="1"/>
</dbReference>
<organism evidence="1 2">
    <name type="scientific">Tritrichomonas foetus</name>
    <dbReference type="NCBI Taxonomy" id="1144522"/>
    <lineage>
        <taxon>Eukaryota</taxon>
        <taxon>Metamonada</taxon>
        <taxon>Parabasalia</taxon>
        <taxon>Tritrichomonadida</taxon>
        <taxon>Tritrichomonadidae</taxon>
        <taxon>Tritrichomonas</taxon>
    </lineage>
</organism>
<dbReference type="SMART" id="SM00248">
    <property type="entry name" value="ANK"/>
    <property type="match status" value="3"/>
</dbReference>
<dbReference type="InterPro" id="IPR036770">
    <property type="entry name" value="Ankyrin_rpt-contain_sf"/>
</dbReference>
<accession>A0A1J4KQ79</accession>
<evidence type="ECO:0000313" key="1">
    <source>
        <dbReference type="EMBL" id="OHT13064.1"/>
    </source>
</evidence>
<keyword evidence="2" id="KW-1185">Reference proteome</keyword>
<dbReference type="SUPFAM" id="SSF48403">
    <property type="entry name" value="Ankyrin repeat"/>
    <property type="match status" value="1"/>
</dbReference>
<proteinExistence type="predicted"/>
<gene>
    <name evidence="1" type="ORF">TRFO_03490</name>
</gene>